<keyword evidence="6" id="KW-0521">NADP</keyword>
<dbReference type="Pfam" id="PF01129">
    <property type="entry name" value="ART"/>
    <property type="match status" value="1"/>
</dbReference>
<evidence type="ECO:0000256" key="3">
    <source>
        <dbReference type="ARBA" id="ARBA00022679"/>
    </source>
</evidence>
<dbReference type="EMBL" id="CAJOBD010015576">
    <property type="protein sequence ID" value="CAF4209483.1"/>
    <property type="molecule type" value="Genomic_DNA"/>
</dbReference>
<reference evidence="7" key="1">
    <citation type="submission" date="2021-02" db="EMBL/GenBank/DDBJ databases">
        <authorList>
            <person name="Nowell W R."/>
        </authorList>
    </citation>
    <scope>NUCLEOTIDE SEQUENCE</scope>
</reference>
<comment type="caution">
    <text evidence="7">The sequence shown here is derived from an EMBL/GenBank/DDBJ whole genome shotgun (WGS) entry which is preliminary data.</text>
</comment>
<keyword evidence="4" id="KW-0548">Nucleotidyltransferase</keyword>
<proteinExistence type="inferred from homology"/>
<keyword evidence="2 6" id="KW-0328">Glycosyltransferase</keyword>
<evidence type="ECO:0000256" key="5">
    <source>
        <dbReference type="ARBA" id="ARBA00047597"/>
    </source>
</evidence>
<evidence type="ECO:0000256" key="2">
    <source>
        <dbReference type="ARBA" id="ARBA00022676"/>
    </source>
</evidence>
<feature type="non-terminal residue" evidence="7">
    <location>
        <position position="1"/>
    </location>
</feature>
<protein>
    <recommendedName>
        <fullName evidence="6">NAD(P)(+)--arginine ADP-ribosyltransferase</fullName>
        <ecNumber evidence="6">2.4.2.31</ecNumber>
    </recommendedName>
    <alternativeName>
        <fullName evidence="6">Mono(ADP-ribosyl)transferase</fullName>
    </alternativeName>
</protein>
<evidence type="ECO:0000256" key="1">
    <source>
        <dbReference type="ARBA" id="ARBA00009558"/>
    </source>
</evidence>
<accession>A0A820BPR7</accession>
<sequence>QIGETCVYLYTKESFWYKLINTVLRQVQKVTADQVKTLGPFCYLLSSDLYKIKTNDASTVYRGLTLTDEQRQGFMQPKIKFTAFTSTSKKREKAEKFGNTLLIIDLNVKHGIHTADNIRCGAIISHLSHYPSEEEYLI</sequence>
<dbReference type="GO" id="GO:0016779">
    <property type="term" value="F:nucleotidyltransferase activity"/>
    <property type="evidence" value="ECO:0007669"/>
    <property type="project" value="UniProtKB-KW"/>
</dbReference>
<keyword evidence="6" id="KW-0520">NAD</keyword>
<dbReference type="GO" id="GO:0106274">
    <property type="term" value="F:NAD+-protein-arginine ADP-ribosyltransferase activity"/>
    <property type="evidence" value="ECO:0007669"/>
    <property type="project" value="UniProtKB-EC"/>
</dbReference>
<evidence type="ECO:0000313" key="7">
    <source>
        <dbReference type="EMBL" id="CAF4209483.1"/>
    </source>
</evidence>
<dbReference type="InterPro" id="IPR000768">
    <property type="entry name" value="ART"/>
</dbReference>
<name>A0A820BPR7_9BILA</name>
<comment type="similarity">
    <text evidence="1 6">Belongs to the Arg-specific ADP-ribosyltransferase family.</text>
</comment>
<dbReference type="AlphaFoldDB" id="A0A820BPR7"/>
<dbReference type="PROSITE" id="PS51996">
    <property type="entry name" value="TR_MART"/>
    <property type="match status" value="1"/>
</dbReference>
<organism evidence="7 8">
    <name type="scientific">Rotaria sordida</name>
    <dbReference type="NCBI Taxonomy" id="392033"/>
    <lineage>
        <taxon>Eukaryota</taxon>
        <taxon>Metazoa</taxon>
        <taxon>Spiralia</taxon>
        <taxon>Gnathifera</taxon>
        <taxon>Rotifera</taxon>
        <taxon>Eurotatoria</taxon>
        <taxon>Bdelloidea</taxon>
        <taxon>Philodinida</taxon>
        <taxon>Philodinidae</taxon>
        <taxon>Rotaria</taxon>
    </lineage>
</organism>
<dbReference type="EC" id="2.4.2.31" evidence="6"/>
<dbReference type="Proteomes" id="UP000663836">
    <property type="component" value="Unassembled WGS sequence"/>
</dbReference>
<evidence type="ECO:0000313" key="8">
    <source>
        <dbReference type="Proteomes" id="UP000663836"/>
    </source>
</evidence>
<evidence type="ECO:0000256" key="6">
    <source>
        <dbReference type="RuleBase" id="RU361228"/>
    </source>
</evidence>
<evidence type="ECO:0000256" key="4">
    <source>
        <dbReference type="ARBA" id="ARBA00022695"/>
    </source>
</evidence>
<gene>
    <name evidence="7" type="ORF">JBS370_LOCUS36921</name>
</gene>
<comment type="catalytic activity">
    <reaction evidence="5 6">
        <text>L-arginyl-[protein] + NAD(+) = N(omega)-(ADP-D-ribosyl)-L-arginyl-[protein] + nicotinamide + H(+)</text>
        <dbReference type="Rhea" id="RHEA:19149"/>
        <dbReference type="Rhea" id="RHEA-COMP:10532"/>
        <dbReference type="Rhea" id="RHEA-COMP:15087"/>
        <dbReference type="ChEBI" id="CHEBI:15378"/>
        <dbReference type="ChEBI" id="CHEBI:17154"/>
        <dbReference type="ChEBI" id="CHEBI:29965"/>
        <dbReference type="ChEBI" id="CHEBI:57540"/>
        <dbReference type="ChEBI" id="CHEBI:142554"/>
        <dbReference type="EC" id="2.4.2.31"/>
    </reaction>
</comment>
<dbReference type="SUPFAM" id="SSF56399">
    <property type="entry name" value="ADP-ribosylation"/>
    <property type="match status" value="1"/>
</dbReference>
<keyword evidence="3 6" id="KW-0808">Transferase</keyword>
<dbReference type="Gene3D" id="3.90.176.10">
    <property type="entry name" value="Toxin ADP-ribosyltransferase, Chain A, domain 1"/>
    <property type="match status" value="1"/>
</dbReference>